<dbReference type="EMBL" id="BMAW01095505">
    <property type="protein sequence ID" value="GFS70493.1"/>
    <property type="molecule type" value="Genomic_DNA"/>
</dbReference>
<dbReference type="PROSITE" id="PS01031">
    <property type="entry name" value="SHSP"/>
    <property type="match status" value="1"/>
</dbReference>
<dbReference type="InterPro" id="IPR002068">
    <property type="entry name" value="A-crystallin/Hsp20_dom"/>
</dbReference>
<gene>
    <name evidence="5" type="ORF">NPIL_692571</name>
</gene>
<dbReference type="GO" id="GO:0005737">
    <property type="term" value="C:cytoplasm"/>
    <property type="evidence" value="ECO:0007669"/>
    <property type="project" value="TreeGrafter"/>
</dbReference>
<evidence type="ECO:0000256" key="2">
    <source>
        <dbReference type="RuleBase" id="RU003616"/>
    </source>
</evidence>
<organism evidence="5 6">
    <name type="scientific">Nephila pilipes</name>
    <name type="common">Giant wood spider</name>
    <name type="synonym">Nephila maculata</name>
    <dbReference type="NCBI Taxonomy" id="299642"/>
    <lineage>
        <taxon>Eukaryota</taxon>
        <taxon>Metazoa</taxon>
        <taxon>Ecdysozoa</taxon>
        <taxon>Arthropoda</taxon>
        <taxon>Chelicerata</taxon>
        <taxon>Arachnida</taxon>
        <taxon>Araneae</taxon>
        <taxon>Araneomorphae</taxon>
        <taxon>Entelegynae</taxon>
        <taxon>Araneoidea</taxon>
        <taxon>Nephilidae</taxon>
        <taxon>Nephila</taxon>
    </lineage>
</organism>
<accession>A0A8X6T2X4</accession>
<feature type="domain" description="SHSP" evidence="4">
    <location>
        <begin position="53"/>
        <end position="152"/>
    </location>
</feature>
<protein>
    <recommendedName>
        <fullName evidence="4">SHSP domain-containing protein</fullName>
    </recommendedName>
</protein>
<dbReference type="Gene3D" id="2.60.40.790">
    <property type="match status" value="1"/>
</dbReference>
<dbReference type="Pfam" id="PF00011">
    <property type="entry name" value="HSP20"/>
    <property type="match status" value="1"/>
</dbReference>
<proteinExistence type="inferred from homology"/>
<comment type="caution">
    <text evidence="5">The sequence shown here is derived from an EMBL/GenBank/DDBJ whole genome shotgun (WGS) entry which is preliminary data.</text>
</comment>
<feature type="region of interest" description="Disordered" evidence="3">
    <location>
        <begin position="1"/>
        <end position="57"/>
    </location>
</feature>
<dbReference type="InterPro" id="IPR001436">
    <property type="entry name" value="Alpha-crystallin/sHSP_animal"/>
</dbReference>
<dbReference type="Proteomes" id="UP000887013">
    <property type="component" value="Unassembled WGS sequence"/>
</dbReference>
<comment type="similarity">
    <text evidence="1 2">Belongs to the small heat shock protein (HSP20) family.</text>
</comment>
<dbReference type="AlphaFoldDB" id="A0A8X6T2X4"/>
<evidence type="ECO:0000256" key="1">
    <source>
        <dbReference type="PROSITE-ProRule" id="PRU00285"/>
    </source>
</evidence>
<feature type="compositionally biased region" description="Polar residues" evidence="3">
    <location>
        <begin position="1"/>
        <end position="19"/>
    </location>
</feature>
<evidence type="ECO:0000256" key="3">
    <source>
        <dbReference type="SAM" id="MobiDB-lite"/>
    </source>
</evidence>
<evidence type="ECO:0000259" key="4">
    <source>
        <dbReference type="PROSITE" id="PS01031"/>
    </source>
</evidence>
<dbReference type="GO" id="GO:0016607">
    <property type="term" value="C:nuclear speck"/>
    <property type="evidence" value="ECO:0007669"/>
    <property type="project" value="TreeGrafter"/>
</dbReference>
<keyword evidence="6" id="KW-1185">Reference proteome</keyword>
<dbReference type="SUPFAM" id="SSF49764">
    <property type="entry name" value="HSP20-like chaperones"/>
    <property type="match status" value="1"/>
</dbReference>
<evidence type="ECO:0000313" key="5">
    <source>
        <dbReference type="EMBL" id="GFS70493.1"/>
    </source>
</evidence>
<dbReference type="GO" id="GO:0009408">
    <property type="term" value="P:response to heat"/>
    <property type="evidence" value="ECO:0007669"/>
    <property type="project" value="UniProtKB-ARBA"/>
</dbReference>
<evidence type="ECO:0000313" key="6">
    <source>
        <dbReference type="Proteomes" id="UP000887013"/>
    </source>
</evidence>
<reference evidence="5" key="1">
    <citation type="submission" date="2020-08" db="EMBL/GenBank/DDBJ databases">
        <title>Multicomponent nature underlies the extraordinary mechanical properties of spider dragline silk.</title>
        <authorList>
            <person name="Kono N."/>
            <person name="Nakamura H."/>
            <person name="Mori M."/>
            <person name="Yoshida Y."/>
            <person name="Ohtoshi R."/>
            <person name="Malay A.D."/>
            <person name="Moran D.A.P."/>
            <person name="Tomita M."/>
            <person name="Numata K."/>
            <person name="Arakawa K."/>
        </authorList>
    </citation>
    <scope>NUCLEOTIDE SEQUENCE</scope>
</reference>
<dbReference type="PANTHER" id="PTHR47097">
    <property type="entry name" value="HEAT SHOCK PROTEIN BETA-3"/>
    <property type="match status" value="1"/>
</dbReference>
<dbReference type="PANTHER" id="PTHR47097:SF1">
    <property type="entry name" value="HEAT SHOCK PROTEIN BETA-3"/>
    <property type="match status" value="1"/>
</dbReference>
<dbReference type="PRINTS" id="PR00299">
    <property type="entry name" value="ACRYSTALLIN"/>
</dbReference>
<dbReference type="InterPro" id="IPR033894">
    <property type="entry name" value="HSPB3"/>
</dbReference>
<dbReference type="InterPro" id="IPR008978">
    <property type="entry name" value="HSP20-like_chaperone"/>
</dbReference>
<dbReference type="CDD" id="cd06526">
    <property type="entry name" value="metazoan_ACD"/>
    <property type="match status" value="1"/>
</dbReference>
<name>A0A8X6T2X4_NEPPI</name>
<sequence>MPITTQKDGSGVKTHSMSPPQGREVGRGETGTRRVTRSQVASEQRGDDQPGSSNAIQVLESGAVEEVPGMYELIFYMKHFRPSDIIVKVVDHYIIIDAHHKQHVDELGLVTRSMYRKHALPDSVQVKDLTCLFTCNGFLFIREASETADQVC</sequence>
<dbReference type="OrthoDB" id="1431247at2759"/>